<dbReference type="RefSeq" id="WP_128719014.1">
    <property type="nucleotide sequence ID" value="NZ_BJNC01000017.1"/>
</dbReference>
<dbReference type="KEGG" id="bdm:EQG53_02520"/>
<dbReference type="AlphaFoldDB" id="A0A410NU82"/>
<name>A0A410NU82_BREDI</name>
<sequence length="134" mass="15092">MNITREQFIRCFNALKAAQAARDATEQAAVNAGFEGFDLGCNPLAHELECLLGELCRVREDDDGPWPSDSPGEDDLSLALHWVGFGRVTDEHDNEVDFPRTAEALWEMWEREKAGPFRPVRGQVINLADRRPQP</sequence>
<accession>A0A410NU82</accession>
<evidence type="ECO:0000313" key="1">
    <source>
        <dbReference type="EMBL" id="QAT13316.1"/>
    </source>
</evidence>
<keyword evidence="4" id="KW-1185">Reference proteome</keyword>
<dbReference type="EMBL" id="CP035093">
    <property type="protein sequence ID" value="QAT13316.1"/>
    <property type="molecule type" value="Genomic_DNA"/>
</dbReference>
<reference evidence="2 4" key="2">
    <citation type="submission" date="2020-12" db="EMBL/GenBank/DDBJ databases">
        <title>FDA dAtabase for Regulatory Grade micrObial Sequences (FDA-ARGOS): Supporting development and validation of Infectious Disease Dx tests.</title>
        <authorList>
            <person name="Kerrigan L."/>
            <person name="Long C."/>
            <person name="Tallon L."/>
            <person name="Sadzewicz L."/>
            <person name="Zhao X."/>
            <person name="Boylan J."/>
            <person name="Ott S."/>
            <person name="Bowen H."/>
            <person name="Vavikolanu K."/>
            <person name="Mehta A."/>
            <person name="Aluvathingal J."/>
            <person name="Nadendla S."/>
            <person name="Yan Y."/>
            <person name="Sichtig H."/>
        </authorList>
    </citation>
    <scope>NUCLEOTIDE SEQUENCE [LARGE SCALE GENOMIC DNA]</scope>
    <source>
        <strain evidence="2 4">FDAARGOS_1026</strain>
    </source>
</reference>
<organism evidence="1 3">
    <name type="scientific">Brevundimonas diminuta</name>
    <name type="common">Pseudomonas diminuta</name>
    <dbReference type="NCBI Taxonomy" id="293"/>
    <lineage>
        <taxon>Bacteria</taxon>
        <taxon>Pseudomonadati</taxon>
        <taxon>Pseudomonadota</taxon>
        <taxon>Alphaproteobacteria</taxon>
        <taxon>Caulobacterales</taxon>
        <taxon>Caulobacteraceae</taxon>
        <taxon>Brevundimonas</taxon>
    </lineage>
</organism>
<evidence type="ECO:0000313" key="4">
    <source>
        <dbReference type="Proteomes" id="UP000596117"/>
    </source>
</evidence>
<dbReference type="EMBL" id="CP066026">
    <property type="protein sequence ID" value="QQB89322.1"/>
    <property type="molecule type" value="Genomic_DNA"/>
</dbReference>
<dbReference type="Proteomes" id="UP000596117">
    <property type="component" value="Chromosome"/>
</dbReference>
<evidence type="ECO:0000313" key="3">
    <source>
        <dbReference type="Proteomes" id="UP000287388"/>
    </source>
</evidence>
<evidence type="ECO:0000313" key="2">
    <source>
        <dbReference type="EMBL" id="QQB89322.1"/>
    </source>
</evidence>
<gene>
    <name evidence="1" type="ORF">EQG53_02520</name>
    <name evidence="2" type="ORF">I6H83_02435</name>
</gene>
<reference evidence="1 3" key="1">
    <citation type="submission" date="2019-01" db="EMBL/GenBank/DDBJ databases">
        <title>Brevundimonas diminuta Genome sequencing and assembly.</title>
        <authorList>
            <person name="Chen H."/>
        </authorList>
    </citation>
    <scope>NUCLEOTIDE SEQUENCE [LARGE SCALE GENOMIC DNA]</scope>
    <source>
        <strain evidence="1">ATCC</strain>
        <strain evidence="3">ATCC(B) 19146</strain>
    </source>
</reference>
<dbReference type="Proteomes" id="UP000287388">
    <property type="component" value="Chromosome"/>
</dbReference>
<proteinExistence type="predicted"/>
<protein>
    <submittedName>
        <fullName evidence="1">Uncharacterized protein</fullName>
    </submittedName>
</protein>